<sequence>MTELKEFPTLIVGSVYCGLSLTHTTFSELHECVQWLCGHPVWTHEFAHPEIQKVYKSAAIAQFPLLPSREDVETDIMAAKAKLLLTYGETVQVEHGATERQKTPMETLRDLRPDAEVVIVNT</sequence>
<evidence type="ECO:0000313" key="2">
    <source>
        <dbReference type="EMBL" id="MDQ1185954.1"/>
    </source>
</evidence>
<reference evidence="2 3" key="1">
    <citation type="submission" date="2023-07" db="EMBL/GenBank/DDBJ databases">
        <title>Functional and genomic diversity of the sorghum phyllosphere microbiome.</title>
        <authorList>
            <person name="Shade A."/>
        </authorList>
    </citation>
    <scope>NUCLEOTIDE SEQUENCE [LARGE SCALE GENOMIC DNA]</scope>
    <source>
        <strain evidence="2 3">SORGH_AS_1126</strain>
    </source>
</reference>
<organism evidence="2 3">
    <name type="scientific">Agrobacterium larrymoorei</name>
    <dbReference type="NCBI Taxonomy" id="160699"/>
    <lineage>
        <taxon>Bacteria</taxon>
        <taxon>Pseudomonadati</taxon>
        <taxon>Pseudomonadota</taxon>
        <taxon>Alphaproteobacteria</taxon>
        <taxon>Hyphomicrobiales</taxon>
        <taxon>Rhizobiaceae</taxon>
        <taxon>Rhizobium/Agrobacterium group</taxon>
        <taxon>Agrobacterium</taxon>
    </lineage>
</organism>
<feature type="domain" description="DUF7736" evidence="1">
    <location>
        <begin position="7"/>
        <end position="67"/>
    </location>
</feature>
<gene>
    <name evidence="2" type="ORF">QE408_003097</name>
</gene>
<comment type="caution">
    <text evidence="2">The sequence shown here is derived from an EMBL/GenBank/DDBJ whole genome shotgun (WGS) entry which is preliminary data.</text>
</comment>
<dbReference type="Pfam" id="PF24875">
    <property type="entry name" value="DUF7736"/>
    <property type="match status" value="1"/>
</dbReference>
<accession>A0ABU0ULX3</accession>
<dbReference type="RefSeq" id="WP_306932589.1">
    <property type="nucleotide sequence ID" value="NZ_JAUTBL010000002.1"/>
</dbReference>
<name>A0ABU0ULX3_9HYPH</name>
<protein>
    <recommendedName>
        <fullName evidence="1">DUF7736 domain-containing protein</fullName>
    </recommendedName>
</protein>
<proteinExistence type="predicted"/>
<keyword evidence="3" id="KW-1185">Reference proteome</keyword>
<dbReference type="InterPro" id="IPR056638">
    <property type="entry name" value="DUF7736"/>
</dbReference>
<evidence type="ECO:0000259" key="1">
    <source>
        <dbReference type="Pfam" id="PF24875"/>
    </source>
</evidence>
<evidence type="ECO:0000313" key="3">
    <source>
        <dbReference type="Proteomes" id="UP001224781"/>
    </source>
</evidence>
<dbReference type="EMBL" id="JAUTBL010000002">
    <property type="protein sequence ID" value="MDQ1185954.1"/>
    <property type="molecule type" value="Genomic_DNA"/>
</dbReference>
<dbReference type="Proteomes" id="UP001224781">
    <property type="component" value="Unassembled WGS sequence"/>
</dbReference>